<protein>
    <submittedName>
        <fullName evidence="1">Uncharacterized protein</fullName>
    </submittedName>
</protein>
<reference evidence="1" key="1">
    <citation type="submission" date="2023-03" db="EMBL/GenBank/DDBJ databases">
        <title>Massive genome expansion in bonnet fungi (Mycena s.s.) driven by repeated elements and novel gene families across ecological guilds.</title>
        <authorList>
            <consortium name="Lawrence Berkeley National Laboratory"/>
            <person name="Harder C.B."/>
            <person name="Miyauchi S."/>
            <person name="Viragh M."/>
            <person name="Kuo A."/>
            <person name="Thoen E."/>
            <person name="Andreopoulos B."/>
            <person name="Lu D."/>
            <person name="Skrede I."/>
            <person name="Drula E."/>
            <person name="Henrissat B."/>
            <person name="Morin E."/>
            <person name="Kohler A."/>
            <person name="Barry K."/>
            <person name="LaButti K."/>
            <person name="Morin E."/>
            <person name="Salamov A."/>
            <person name="Lipzen A."/>
            <person name="Mereny Z."/>
            <person name="Hegedus B."/>
            <person name="Baldrian P."/>
            <person name="Stursova M."/>
            <person name="Weitz H."/>
            <person name="Taylor A."/>
            <person name="Grigoriev I.V."/>
            <person name="Nagy L.G."/>
            <person name="Martin F."/>
            <person name="Kauserud H."/>
        </authorList>
    </citation>
    <scope>NUCLEOTIDE SEQUENCE</scope>
    <source>
        <strain evidence="1">9284</strain>
    </source>
</reference>
<proteinExistence type="predicted"/>
<dbReference type="Proteomes" id="UP001221142">
    <property type="component" value="Unassembled WGS sequence"/>
</dbReference>
<feature type="non-terminal residue" evidence="1">
    <location>
        <position position="97"/>
    </location>
</feature>
<gene>
    <name evidence="1" type="ORF">FB45DRAFT_672038</name>
</gene>
<keyword evidence="2" id="KW-1185">Reference proteome</keyword>
<evidence type="ECO:0000313" key="1">
    <source>
        <dbReference type="EMBL" id="KAJ7636296.1"/>
    </source>
</evidence>
<dbReference type="EMBL" id="JARKIF010000006">
    <property type="protein sequence ID" value="KAJ7636296.1"/>
    <property type="molecule type" value="Genomic_DNA"/>
</dbReference>
<name>A0AAD7C0V7_9AGAR</name>
<dbReference type="AlphaFoldDB" id="A0AAD7C0V7"/>
<comment type="caution">
    <text evidence="1">The sequence shown here is derived from an EMBL/GenBank/DDBJ whole genome shotgun (WGS) entry which is preliminary data.</text>
</comment>
<sequence length="97" mass="10870">PTTLDSSEEPRSSAELAFLEKTRDEEMSAGRFSDPFPHLLPGMHAIPTHGVPKPRSEKLRLITDFSAGDVSRNSTISRFDTNSTRMDGIREFADHLR</sequence>
<organism evidence="1 2">
    <name type="scientific">Roridomyces roridus</name>
    <dbReference type="NCBI Taxonomy" id="1738132"/>
    <lineage>
        <taxon>Eukaryota</taxon>
        <taxon>Fungi</taxon>
        <taxon>Dikarya</taxon>
        <taxon>Basidiomycota</taxon>
        <taxon>Agaricomycotina</taxon>
        <taxon>Agaricomycetes</taxon>
        <taxon>Agaricomycetidae</taxon>
        <taxon>Agaricales</taxon>
        <taxon>Marasmiineae</taxon>
        <taxon>Mycenaceae</taxon>
        <taxon>Roridomyces</taxon>
    </lineage>
</organism>
<feature type="non-terminal residue" evidence="1">
    <location>
        <position position="1"/>
    </location>
</feature>
<evidence type="ECO:0000313" key="2">
    <source>
        <dbReference type="Proteomes" id="UP001221142"/>
    </source>
</evidence>
<accession>A0AAD7C0V7</accession>